<dbReference type="STRING" id="742152.A0A2H3J3S1"/>
<dbReference type="Pfam" id="PF10294">
    <property type="entry name" value="Methyltransf_16"/>
    <property type="match status" value="1"/>
</dbReference>
<evidence type="ECO:0008006" key="4">
    <source>
        <dbReference type="Google" id="ProtNLM"/>
    </source>
</evidence>
<evidence type="ECO:0000256" key="1">
    <source>
        <dbReference type="SAM" id="MobiDB-lite"/>
    </source>
</evidence>
<dbReference type="InterPro" id="IPR019410">
    <property type="entry name" value="Methyltransf_16"/>
</dbReference>
<keyword evidence="3" id="KW-1185">Reference proteome</keyword>
<dbReference type="EMBL" id="KB467831">
    <property type="protein sequence ID" value="PCH34423.1"/>
    <property type="molecule type" value="Genomic_DNA"/>
</dbReference>
<sequence>MGNLTRRPTPPTSSLPPLARLASCSPNRVAEALENLRYIYVPQTVLGLPAESSAKHLPEHLIHDNSVPDSGYASAEEDEDECPTSDADELDALCADSFEREHAIRWLTGFTARSDTFVFSASSDEESDARAALVDNAAAILASFAGDEEEDEDITRRFAFATQGGDEVAVELNDAPLLSEDHTSVGLQSWASSVHLSERICASPDTFGLGPCARGCEPRVLELGAGTGLLSIAAAKLLQQHAPSHTLAYPVVATDFHPSVLANLQANVDTNFPPCSDAQPESTAPIVVRALDWEHPVYTQELARPFDVILAADVVYHPSHARWIKNCVERLLVRADDGSQQSGVFWLIIALRSTGRHEGMSDTVEEVFPPAEKLREGVSDGKSQLAILSLEKLERQEGLGRVDEGGYVLYRIGWV</sequence>
<dbReference type="Proteomes" id="UP000218811">
    <property type="component" value="Unassembled WGS sequence"/>
</dbReference>
<dbReference type="CDD" id="cd02440">
    <property type="entry name" value="AdoMet_MTases"/>
    <property type="match status" value="1"/>
</dbReference>
<accession>A0A2H3J3S1</accession>
<dbReference type="SUPFAM" id="SSF53335">
    <property type="entry name" value="S-adenosyl-L-methionine-dependent methyltransferases"/>
    <property type="match status" value="1"/>
</dbReference>
<dbReference type="GO" id="GO:0008757">
    <property type="term" value="F:S-adenosylmethionine-dependent methyltransferase activity"/>
    <property type="evidence" value="ECO:0007669"/>
    <property type="project" value="UniProtKB-ARBA"/>
</dbReference>
<name>A0A2H3J3S1_WOLCO</name>
<feature type="region of interest" description="Disordered" evidence="1">
    <location>
        <begin position="62"/>
        <end position="86"/>
    </location>
</feature>
<evidence type="ECO:0000313" key="3">
    <source>
        <dbReference type="Proteomes" id="UP000218811"/>
    </source>
</evidence>
<proteinExistence type="predicted"/>
<dbReference type="AlphaFoldDB" id="A0A2H3J3S1"/>
<evidence type="ECO:0000313" key="2">
    <source>
        <dbReference type="EMBL" id="PCH34423.1"/>
    </source>
</evidence>
<organism evidence="2 3">
    <name type="scientific">Wolfiporia cocos (strain MD-104)</name>
    <name type="common">Brown rot fungus</name>
    <dbReference type="NCBI Taxonomy" id="742152"/>
    <lineage>
        <taxon>Eukaryota</taxon>
        <taxon>Fungi</taxon>
        <taxon>Dikarya</taxon>
        <taxon>Basidiomycota</taxon>
        <taxon>Agaricomycotina</taxon>
        <taxon>Agaricomycetes</taxon>
        <taxon>Polyporales</taxon>
        <taxon>Phaeolaceae</taxon>
        <taxon>Wolfiporia</taxon>
    </lineage>
</organism>
<gene>
    <name evidence="2" type="ORF">WOLCODRAFT_22688</name>
</gene>
<dbReference type="Gene3D" id="3.40.50.150">
    <property type="entry name" value="Vaccinia Virus protein VP39"/>
    <property type="match status" value="1"/>
</dbReference>
<dbReference type="InterPro" id="IPR029063">
    <property type="entry name" value="SAM-dependent_MTases_sf"/>
</dbReference>
<dbReference type="PANTHER" id="PTHR14614">
    <property type="entry name" value="HEPATOCELLULAR CARCINOMA-ASSOCIATED ANTIGEN"/>
    <property type="match status" value="1"/>
</dbReference>
<protein>
    <recommendedName>
        <fullName evidence="4">S-adenosyl-L-methionine-dependent methyltransferase</fullName>
    </recommendedName>
</protein>
<dbReference type="OrthoDB" id="433955at2759"/>
<reference evidence="2 3" key="1">
    <citation type="journal article" date="2012" name="Science">
        <title>The Paleozoic origin of enzymatic lignin decomposition reconstructed from 31 fungal genomes.</title>
        <authorList>
            <person name="Floudas D."/>
            <person name="Binder M."/>
            <person name="Riley R."/>
            <person name="Barry K."/>
            <person name="Blanchette R.A."/>
            <person name="Henrissat B."/>
            <person name="Martinez A.T."/>
            <person name="Otillar R."/>
            <person name="Spatafora J.W."/>
            <person name="Yadav J.S."/>
            <person name="Aerts A."/>
            <person name="Benoit I."/>
            <person name="Boyd A."/>
            <person name="Carlson A."/>
            <person name="Copeland A."/>
            <person name="Coutinho P.M."/>
            <person name="de Vries R.P."/>
            <person name="Ferreira P."/>
            <person name="Findley K."/>
            <person name="Foster B."/>
            <person name="Gaskell J."/>
            <person name="Glotzer D."/>
            <person name="Gorecki P."/>
            <person name="Heitman J."/>
            <person name="Hesse C."/>
            <person name="Hori C."/>
            <person name="Igarashi K."/>
            <person name="Jurgens J.A."/>
            <person name="Kallen N."/>
            <person name="Kersten P."/>
            <person name="Kohler A."/>
            <person name="Kuees U."/>
            <person name="Kumar T.K.A."/>
            <person name="Kuo A."/>
            <person name="LaButti K."/>
            <person name="Larrondo L.F."/>
            <person name="Lindquist E."/>
            <person name="Ling A."/>
            <person name="Lombard V."/>
            <person name="Lucas S."/>
            <person name="Lundell T."/>
            <person name="Martin R."/>
            <person name="McLaughlin D.J."/>
            <person name="Morgenstern I."/>
            <person name="Morin E."/>
            <person name="Murat C."/>
            <person name="Nagy L.G."/>
            <person name="Nolan M."/>
            <person name="Ohm R.A."/>
            <person name="Patyshakuliyeva A."/>
            <person name="Rokas A."/>
            <person name="Ruiz-Duenas F.J."/>
            <person name="Sabat G."/>
            <person name="Salamov A."/>
            <person name="Samejima M."/>
            <person name="Schmutz J."/>
            <person name="Slot J.C."/>
            <person name="St John F."/>
            <person name="Stenlid J."/>
            <person name="Sun H."/>
            <person name="Sun S."/>
            <person name="Syed K."/>
            <person name="Tsang A."/>
            <person name="Wiebenga A."/>
            <person name="Young D."/>
            <person name="Pisabarro A."/>
            <person name="Eastwood D.C."/>
            <person name="Martin F."/>
            <person name="Cullen D."/>
            <person name="Grigoriev I.V."/>
            <person name="Hibbett D.S."/>
        </authorList>
    </citation>
    <scope>NUCLEOTIDE SEQUENCE [LARGE SCALE GENOMIC DNA]</scope>
    <source>
        <strain evidence="2 3">MD-104</strain>
    </source>
</reference>
<dbReference type="OMA" id="ESHYELF"/>
<feature type="compositionally biased region" description="Acidic residues" evidence="1">
    <location>
        <begin position="75"/>
        <end position="86"/>
    </location>
</feature>